<dbReference type="Pfam" id="PF03309">
    <property type="entry name" value="Pan_kinase"/>
    <property type="match status" value="1"/>
</dbReference>
<keyword evidence="12 16" id="KW-0630">Potassium</keyword>
<evidence type="ECO:0000256" key="4">
    <source>
        <dbReference type="ARBA" id="ARBA00005225"/>
    </source>
</evidence>
<comment type="subcellular location">
    <subcellularLocation>
        <location evidence="3 16">Cytoplasm</location>
    </subcellularLocation>
</comment>
<dbReference type="AlphaFoldDB" id="A0A1F4Q2V0"/>
<evidence type="ECO:0000256" key="9">
    <source>
        <dbReference type="ARBA" id="ARBA00022741"/>
    </source>
</evidence>
<evidence type="ECO:0000313" key="18">
    <source>
        <dbReference type="Proteomes" id="UP000178724"/>
    </source>
</evidence>
<protein>
    <recommendedName>
        <fullName evidence="15 16">Type III pantothenate kinase</fullName>
        <ecNumber evidence="6 16">2.7.1.33</ecNumber>
    </recommendedName>
    <alternativeName>
        <fullName evidence="16">PanK-III</fullName>
    </alternativeName>
    <alternativeName>
        <fullName evidence="16">Pantothenic acid kinase</fullName>
    </alternativeName>
</protein>
<feature type="binding site" evidence="16">
    <location>
        <position position="170"/>
    </location>
    <ligand>
        <name>substrate</name>
    </ligand>
</feature>
<evidence type="ECO:0000256" key="5">
    <source>
        <dbReference type="ARBA" id="ARBA00011738"/>
    </source>
</evidence>
<reference evidence="17 18" key="1">
    <citation type="journal article" date="2016" name="Nat. Commun.">
        <title>Thousands of microbial genomes shed light on interconnected biogeochemical processes in an aquifer system.</title>
        <authorList>
            <person name="Anantharaman K."/>
            <person name="Brown C.T."/>
            <person name="Hug L.A."/>
            <person name="Sharon I."/>
            <person name="Castelle C.J."/>
            <person name="Probst A.J."/>
            <person name="Thomas B.C."/>
            <person name="Singh A."/>
            <person name="Wilkins M.J."/>
            <person name="Karaoz U."/>
            <person name="Brodie E.L."/>
            <person name="Williams K.H."/>
            <person name="Hubbard S.S."/>
            <person name="Banfield J.F."/>
        </authorList>
    </citation>
    <scope>NUCLEOTIDE SEQUENCE [LARGE SCALE GENOMIC DNA]</scope>
</reference>
<evidence type="ECO:0000256" key="14">
    <source>
        <dbReference type="ARBA" id="ARBA00038036"/>
    </source>
</evidence>
<keyword evidence="9 16" id="KW-0547">Nucleotide-binding</keyword>
<comment type="function">
    <text evidence="16">Catalyzes the phosphorylation of pantothenate (Pan), the first step in CoA biosynthesis.</text>
</comment>
<dbReference type="SUPFAM" id="SSF53067">
    <property type="entry name" value="Actin-like ATPase domain"/>
    <property type="match status" value="2"/>
</dbReference>
<dbReference type="Gene3D" id="3.30.420.40">
    <property type="match status" value="2"/>
</dbReference>
<keyword evidence="8 16" id="KW-0808">Transferase</keyword>
<dbReference type="CDD" id="cd24015">
    <property type="entry name" value="ASKHA_NBD_PanK-III"/>
    <property type="match status" value="1"/>
</dbReference>
<dbReference type="NCBIfam" id="NF009855">
    <property type="entry name" value="PRK13321.1"/>
    <property type="match status" value="1"/>
</dbReference>
<evidence type="ECO:0000256" key="8">
    <source>
        <dbReference type="ARBA" id="ARBA00022679"/>
    </source>
</evidence>
<evidence type="ECO:0000256" key="1">
    <source>
        <dbReference type="ARBA" id="ARBA00001206"/>
    </source>
</evidence>
<dbReference type="InterPro" id="IPR043129">
    <property type="entry name" value="ATPase_NBD"/>
</dbReference>
<comment type="cofactor">
    <cofactor evidence="2">
        <name>K(+)</name>
        <dbReference type="ChEBI" id="CHEBI:29103"/>
    </cofactor>
</comment>
<accession>A0A1F4Q2V0</accession>
<dbReference type="GO" id="GO:0004594">
    <property type="term" value="F:pantothenate kinase activity"/>
    <property type="evidence" value="ECO:0007669"/>
    <property type="project" value="UniProtKB-UniRule"/>
</dbReference>
<evidence type="ECO:0000256" key="3">
    <source>
        <dbReference type="ARBA" id="ARBA00004496"/>
    </source>
</evidence>
<dbReference type="UniPathway" id="UPA00241">
    <property type="reaction ID" value="UER00352"/>
</dbReference>
<sequence>MVLAIDVGNTTIHFGLSSGKKLVREWRVGTDRVSGDQGIRKWLSGYRDIRQVIVSSVVPRVSKLLKNRFPNALFVNHKNVGLKVKVAKPAQVGADRLVNALAAHKLYGGPAIIVDFGTATTFDVINSKGDYLGGAIAPGLELSREILHERTAQLPRIEIKAPKNVIGKNTVEAMQSGLVFGYVSLVEGMVARIKYEIRNSKYETNSKSKITNSKLKVIATGGLAPLICKYTGAIDRIDTKLTLEGLLLIGKEHE</sequence>
<evidence type="ECO:0000256" key="12">
    <source>
        <dbReference type="ARBA" id="ARBA00022958"/>
    </source>
</evidence>
<dbReference type="GO" id="GO:0046872">
    <property type="term" value="F:metal ion binding"/>
    <property type="evidence" value="ECO:0007669"/>
    <property type="project" value="UniProtKB-KW"/>
</dbReference>
<evidence type="ECO:0000256" key="16">
    <source>
        <dbReference type="HAMAP-Rule" id="MF_01274"/>
    </source>
</evidence>
<proteinExistence type="inferred from homology"/>
<name>A0A1F4Q2V0_UNCSA</name>
<comment type="caution">
    <text evidence="16">Lacks conserved residue(s) required for the propagation of feature annotation.</text>
</comment>
<dbReference type="InterPro" id="IPR004619">
    <property type="entry name" value="Type_III_PanK"/>
</dbReference>
<organism evidence="17 18">
    <name type="scientific">candidate division WOR-1 bacterium RIFCSPHIGHO2_01_FULL_53_15</name>
    <dbReference type="NCBI Taxonomy" id="1802564"/>
    <lineage>
        <taxon>Bacteria</taxon>
        <taxon>Bacillati</taxon>
        <taxon>Saganbacteria</taxon>
    </lineage>
</organism>
<feature type="binding site" evidence="16">
    <location>
        <position position="118"/>
    </location>
    <ligand>
        <name>ATP</name>
        <dbReference type="ChEBI" id="CHEBI:30616"/>
    </ligand>
</feature>
<dbReference type="PANTHER" id="PTHR34265">
    <property type="entry name" value="TYPE III PANTOTHENATE KINASE"/>
    <property type="match status" value="1"/>
</dbReference>
<evidence type="ECO:0000256" key="13">
    <source>
        <dbReference type="ARBA" id="ARBA00022993"/>
    </source>
</evidence>
<evidence type="ECO:0000313" key="17">
    <source>
        <dbReference type="EMBL" id="OGB90166.1"/>
    </source>
</evidence>
<comment type="caution">
    <text evidence="17">The sequence shown here is derived from an EMBL/GenBank/DDBJ whole genome shotgun (WGS) entry which is preliminary data.</text>
</comment>
<dbReference type="GO" id="GO:0015937">
    <property type="term" value="P:coenzyme A biosynthetic process"/>
    <property type="evidence" value="ECO:0007669"/>
    <property type="project" value="UniProtKB-UniRule"/>
</dbReference>
<comment type="catalytic activity">
    <reaction evidence="1 16">
        <text>(R)-pantothenate + ATP = (R)-4'-phosphopantothenate + ADP + H(+)</text>
        <dbReference type="Rhea" id="RHEA:16373"/>
        <dbReference type="ChEBI" id="CHEBI:10986"/>
        <dbReference type="ChEBI" id="CHEBI:15378"/>
        <dbReference type="ChEBI" id="CHEBI:29032"/>
        <dbReference type="ChEBI" id="CHEBI:30616"/>
        <dbReference type="ChEBI" id="CHEBI:456216"/>
        <dbReference type="EC" id="2.7.1.33"/>
    </reaction>
</comment>
<dbReference type="HAMAP" id="MF_01274">
    <property type="entry name" value="Pantothen_kinase_3"/>
    <property type="match status" value="1"/>
</dbReference>
<comment type="subunit">
    <text evidence="5 16">Homodimer.</text>
</comment>
<comment type="pathway">
    <text evidence="4 16">Cofactor biosynthesis; coenzyme A biosynthesis; CoA from (R)-pantothenate: step 1/5.</text>
</comment>
<feature type="binding site" evidence="16">
    <location>
        <begin position="6"/>
        <end position="13"/>
    </location>
    <ligand>
        <name>ATP</name>
        <dbReference type="ChEBI" id="CHEBI:30616"/>
    </ligand>
</feature>
<keyword evidence="11 16" id="KW-0067">ATP-binding</keyword>
<feature type="active site" description="Proton acceptor" evidence="16">
    <location>
        <position position="95"/>
    </location>
</feature>
<keyword evidence="16" id="KW-0479">Metal-binding</keyword>
<evidence type="ECO:0000256" key="10">
    <source>
        <dbReference type="ARBA" id="ARBA00022777"/>
    </source>
</evidence>
<keyword evidence="7 16" id="KW-0963">Cytoplasm</keyword>
<keyword evidence="10 16" id="KW-0418">Kinase</keyword>
<feature type="binding site" evidence="16">
    <location>
        <begin position="93"/>
        <end position="96"/>
    </location>
    <ligand>
        <name>substrate</name>
    </ligand>
</feature>
<evidence type="ECO:0000256" key="6">
    <source>
        <dbReference type="ARBA" id="ARBA00012102"/>
    </source>
</evidence>
<dbReference type="Proteomes" id="UP000178724">
    <property type="component" value="Unassembled WGS sequence"/>
</dbReference>
<keyword evidence="13 16" id="KW-0173">Coenzyme A biosynthesis</keyword>
<dbReference type="EC" id="2.7.1.33" evidence="6 16"/>
<evidence type="ECO:0000256" key="7">
    <source>
        <dbReference type="ARBA" id="ARBA00022490"/>
    </source>
</evidence>
<gene>
    <name evidence="16" type="primary">coaX</name>
    <name evidence="17" type="ORF">A2625_04205</name>
</gene>
<comment type="cofactor">
    <cofactor evidence="16">
        <name>NH4(+)</name>
        <dbReference type="ChEBI" id="CHEBI:28938"/>
    </cofactor>
    <cofactor evidence="16">
        <name>K(+)</name>
        <dbReference type="ChEBI" id="CHEBI:29103"/>
    </cofactor>
    <text evidence="16">A monovalent cation. Ammonium or potassium.</text>
</comment>
<dbReference type="GO" id="GO:0005737">
    <property type="term" value="C:cytoplasm"/>
    <property type="evidence" value="ECO:0007669"/>
    <property type="project" value="UniProtKB-SubCell"/>
</dbReference>
<dbReference type="PANTHER" id="PTHR34265:SF1">
    <property type="entry name" value="TYPE III PANTOTHENATE KINASE"/>
    <property type="match status" value="1"/>
</dbReference>
<evidence type="ECO:0000256" key="15">
    <source>
        <dbReference type="ARBA" id="ARBA00040883"/>
    </source>
</evidence>
<evidence type="ECO:0000256" key="2">
    <source>
        <dbReference type="ARBA" id="ARBA00001958"/>
    </source>
</evidence>
<comment type="similarity">
    <text evidence="14 16">Belongs to the type III pantothenate kinase family.</text>
</comment>
<feature type="binding site" evidence="16">
    <location>
        <position position="115"/>
    </location>
    <ligand>
        <name>K(+)</name>
        <dbReference type="ChEBI" id="CHEBI:29103"/>
    </ligand>
</feature>
<dbReference type="EMBL" id="METM01000014">
    <property type="protein sequence ID" value="OGB90166.1"/>
    <property type="molecule type" value="Genomic_DNA"/>
</dbReference>
<dbReference type="GO" id="GO:0005524">
    <property type="term" value="F:ATP binding"/>
    <property type="evidence" value="ECO:0007669"/>
    <property type="project" value="UniProtKB-UniRule"/>
</dbReference>
<evidence type="ECO:0000256" key="11">
    <source>
        <dbReference type="ARBA" id="ARBA00022840"/>
    </source>
</evidence>
<dbReference type="NCBIfam" id="TIGR00671">
    <property type="entry name" value="baf"/>
    <property type="match status" value="1"/>
</dbReference>